<evidence type="ECO:0000313" key="5">
    <source>
        <dbReference type="Proteomes" id="UP000001699"/>
    </source>
</evidence>
<evidence type="ECO:0000256" key="1">
    <source>
        <dbReference type="SAM" id="Coils"/>
    </source>
</evidence>
<dbReference type="GO" id="GO:0051225">
    <property type="term" value="P:spindle assembly"/>
    <property type="evidence" value="ECO:0007669"/>
    <property type="project" value="InterPro"/>
</dbReference>
<evidence type="ECO:0000259" key="3">
    <source>
        <dbReference type="Pfam" id="PF14661"/>
    </source>
</evidence>
<dbReference type="GO" id="GO:0008017">
    <property type="term" value="F:microtubule binding"/>
    <property type="evidence" value="ECO:0007669"/>
    <property type="project" value="TreeGrafter"/>
</dbReference>
<dbReference type="GO" id="GO:0070652">
    <property type="term" value="C:HAUS complex"/>
    <property type="evidence" value="ECO:0007669"/>
    <property type="project" value="InterPro"/>
</dbReference>
<protein>
    <recommendedName>
        <fullName evidence="3">HAUS augmin-like complex subunit 6 N-terminal domain-containing protein</fullName>
    </recommendedName>
</protein>
<dbReference type="AlphaFoldDB" id="B0XSJ6"/>
<accession>B0XSJ6</accession>
<feature type="coiled-coil region" evidence="1">
    <location>
        <begin position="346"/>
        <end position="373"/>
    </location>
</feature>
<reference evidence="4 5" key="1">
    <citation type="journal article" date="2008" name="PLoS Genet.">
        <title>Genomic islands in the pathogenic filamentous fungus Aspergillus fumigatus.</title>
        <authorList>
            <person name="Fedorova N.D."/>
            <person name="Khaldi N."/>
            <person name="Joardar V.S."/>
            <person name="Maiti R."/>
            <person name="Amedeo P."/>
            <person name="Anderson M.J."/>
            <person name="Crabtree J."/>
            <person name="Silva J.C."/>
            <person name="Badger J.H."/>
            <person name="Albarraq A."/>
            <person name="Angiuoli S."/>
            <person name="Bussey H."/>
            <person name="Bowyer P."/>
            <person name="Cotty P.J."/>
            <person name="Dyer P.S."/>
            <person name="Egan A."/>
            <person name="Galens K."/>
            <person name="Fraser-Liggett C.M."/>
            <person name="Haas B.J."/>
            <person name="Inman J.M."/>
            <person name="Kent R."/>
            <person name="Lemieux S."/>
            <person name="Malavazi I."/>
            <person name="Orvis J."/>
            <person name="Roemer T."/>
            <person name="Ronning C.M."/>
            <person name="Sundaram J.P."/>
            <person name="Sutton G."/>
            <person name="Turner G."/>
            <person name="Venter J.C."/>
            <person name="White O.R."/>
            <person name="Whitty B.R."/>
            <person name="Youngman P."/>
            <person name="Wolfe K.H."/>
            <person name="Goldman G.H."/>
            <person name="Wortman J.R."/>
            <person name="Jiang B."/>
            <person name="Denning D.W."/>
            <person name="Nierman W.C."/>
        </authorList>
    </citation>
    <scope>NUCLEOTIDE SEQUENCE [LARGE SCALE GENOMIC DNA]</scope>
    <source>
        <strain evidence="5">CBS 144.89 / FGSC A1163 / CEA10</strain>
    </source>
</reference>
<dbReference type="EMBL" id="DS499595">
    <property type="protein sequence ID" value="EDP54682.1"/>
    <property type="molecule type" value="Genomic_DNA"/>
</dbReference>
<feature type="domain" description="HAUS augmin-like complex subunit 6 N-terminal" evidence="3">
    <location>
        <begin position="75"/>
        <end position="269"/>
    </location>
</feature>
<dbReference type="PANTHER" id="PTHR16151">
    <property type="entry name" value="HAUS AUGMIN-LIKE COMPLEX SUBUNIT 6"/>
    <property type="match status" value="1"/>
</dbReference>
<keyword evidence="5" id="KW-1185">Reference proteome</keyword>
<feature type="compositionally biased region" description="Polar residues" evidence="2">
    <location>
        <begin position="490"/>
        <end position="503"/>
    </location>
</feature>
<evidence type="ECO:0000256" key="2">
    <source>
        <dbReference type="SAM" id="MobiDB-lite"/>
    </source>
</evidence>
<dbReference type="InterPro" id="IPR028163">
    <property type="entry name" value="HAUS_6_N"/>
</dbReference>
<dbReference type="InterPro" id="IPR026797">
    <property type="entry name" value="HAUS_6"/>
</dbReference>
<evidence type="ECO:0000313" key="4">
    <source>
        <dbReference type="EMBL" id="EDP54682.1"/>
    </source>
</evidence>
<feature type="compositionally biased region" description="Pro residues" evidence="2">
    <location>
        <begin position="535"/>
        <end position="545"/>
    </location>
</feature>
<dbReference type="PANTHER" id="PTHR16151:SF2">
    <property type="entry name" value="HAUS AUGMIN-LIKE COMPLEX SUBUNIT 6"/>
    <property type="match status" value="1"/>
</dbReference>
<dbReference type="VEuPathDB" id="FungiDB:AFUB_027430"/>
<name>B0XSJ6_ASPFC</name>
<feature type="compositionally biased region" description="Acidic residues" evidence="2">
    <location>
        <begin position="614"/>
        <end position="630"/>
    </location>
</feature>
<dbReference type="OrthoDB" id="5575722at2759"/>
<sequence length="642" mass="71398">MMCQRMACAPQVLRRRRNSGVLHSSVLDLRTMELEALLTLLFPPYHLQASTMQSSKQPVRPKSLNWTQQSHTCVFIRNLKLLQLDLQPDWPDITVSSLSPSSQNQRQRIRVVEWALYHLVALWDPKLAHDKLRPFYPPLEPLQSVNLRAALSRVLSDLKKNGDLGRETIFRKSMLDDCKGEKVDELLAVFSTAVLRKVLASSMDGLPNPAVRLSMAKGVTPDEYQLMLPLILAHRVSLATMDGRRSRIMDVHKKFSQLLDSKKAQLDGRSKEGPPALSKDVANLDALARELKENWMGSEEWADTLLQGGARSSSDAFLELPFGAAWSKANETTVEDLTVSTTPDLLVDLESRIARQRNRLQKWREVAHSMREKDGAGGQMSENTADKAPLAFKDHQTLTVASISKAVRQPLSRAAPRQDDQALLQSMNEALSRIDGKPRSSGRTAPPLRVPAMEPTTTIPSDAESAKPSISQYSRPSYCKELNENEAVPSPNNQSAGTSSPAVQITPDPDSEPKLDPRLNTFTLVERTRKSMSLLPPPSSRPPQQPRRSRKSRVSLPVNQFETPEKLPQTRASTPRDELFEEEADYNSVFKSRPRVALSPIASPAVHVAPVEVSDPDADVDSVGDLEEMDLTASPSARGRRI</sequence>
<dbReference type="Pfam" id="PF14661">
    <property type="entry name" value="HAUS6_N"/>
    <property type="match status" value="1"/>
</dbReference>
<feature type="region of interest" description="Disordered" evidence="2">
    <location>
        <begin position="431"/>
        <end position="579"/>
    </location>
</feature>
<dbReference type="Proteomes" id="UP000001699">
    <property type="component" value="Unassembled WGS sequence"/>
</dbReference>
<organism evidence="4 5">
    <name type="scientific">Aspergillus fumigatus (strain CBS 144.89 / FGSC A1163 / CEA10)</name>
    <name type="common">Neosartorya fumigata</name>
    <dbReference type="NCBI Taxonomy" id="451804"/>
    <lineage>
        <taxon>Eukaryota</taxon>
        <taxon>Fungi</taxon>
        <taxon>Dikarya</taxon>
        <taxon>Ascomycota</taxon>
        <taxon>Pezizomycotina</taxon>
        <taxon>Eurotiomycetes</taxon>
        <taxon>Eurotiomycetidae</taxon>
        <taxon>Eurotiales</taxon>
        <taxon>Aspergillaceae</taxon>
        <taxon>Aspergillus</taxon>
        <taxon>Aspergillus subgen. Fumigati</taxon>
    </lineage>
</organism>
<gene>
    <name evidence="4" type="ORF">AFUB_027430</name>
</gene>
<proteinExistence type="predicted"/>
<dbReference type="GO" id="GO:1990498">
    <property type="term" value="C:mitotic spindle microtubule"/>
    <property type="evidence" value="ECO:0007669"/>
    <property type="project" value="TreeGrafter"/>
</dbReference>
<keyword evidence="1" id="KW-0175">Coiled coil</keyword>
<dbReference type="HOGENOM" id="CLU_013984_0_1_1"/>
<feature type="region of interest" description="Disordered" evidence="2">
    <location>
        <begin position="612"/>
        <end position="642"/>
    </location>
</feature>
<dbReference type="PhylomeDB" id="B0XSJ6"/>